<keyword evidence="3" id="KW-0804">Transcription</keyword>
<dbReference type="Gene3D" id="2.60.120.10">
    <property type="entry name" value="Jelly Rolls"/>
    <property type="match status" value="1"/>
</dbReference>
<dbReference type="Proteomes" id="UP000245753">
    <property type="component" value="Unassembled WGS sequence"/>
</dbReference>
<protein>
    <submittedName>
        <fullName evidence="5">AraC family transcriptional regulator</fullName>
    </submittedName>
</protein>
<dbReference type="EMBL" id="QFFN01000011">
    <property type="protein sequence ID" value="PWG59869.1"/>
    <property type="molecule type" value="Genomic_DNA"/>
</dbReference>
<evidence type="ECO:0000256" key="3">
    <source>
        <dbReference type="ARBA" id="ARBA00023163"/>
    </source>
</evidence>
<dbReference type="PANTHER" id="PTHR43280:SF27">
    <property type="entry name" value="TRANSCRIPTIONAL REGULATOR MTLR"/>
    <property type="match status" value="1"/>
</dbReference>
<evidence type="ECO:0000256" key="2">
    <source>
        <dbReference type="ARBA" id="ARBA00023125"/>
    </source>
</evidence>
<keyword evidence="2" id="KW-0238">DNA-binding</keyword>
<dbReference type="PANTHER" id="PTHR43280">
    <property type="entry name" value="ARAC-FAMILY TRANSCRIPTIONAL REGULATOR"/>
    <property type="match status" value="1"/>
</dbReference>
<dbReference type="OrthoDB" id="9799345at2"/>
<dbReference type="SMART" id="SM00342">
    <property type="entry name" value="HTH_ARAC"/>
    <property type="match status" value="1"/>
</dbReference>
<dbReference type="InterPro" id="IPR014710">
    <property type="entry name" value="RmlC-like_jellyroll"/>
</dbReference>
<name>A0A2U2MSP5_9BIFI</name>
<dbReference type="AlphaFoldDB" id="A0A2U2MSP5"/>
<dbReference type="InterPro" id="IPR011051">
    <property type="entry name" value="RmlC_Cupin_sf"/>
</dbReference>
<evidence type="ECO:0000313" key="5">
    <source>
        <dbReference type="EMBL" id="PWG59869.1"/>
    </source>
</evidence>
<evidence type="ECO:0000313" key="6">
    <source>
        <dbReference type="Proteomes" id="UP000245753"/>
    </source>
</evidence>
<proteinExistence type="predicted"/>
<dbReference type="GO" id="GO:0043565">
    <property type="term" value="F:sequence-specific DNA binding"/>
    <property type="evidence" value="ECO:0007669"/>
    <property type="project" value="InterPro"/>
</dbReference>
<dbReference type="PROSITE" id="PS01124">
    <property type="entry name" value="HTH_ARAC_FAMILY_2"/>
    <property type="match status" value="1"/>
</dbReference>
<dbReference type="InterPro" id="IPR018060">
    <property type="entry name" value="HTH_AraC"/>
</dbReference>
<keyword evidence="6" id="KW-1185">Reference proteome</keyword>
<dbReference type="Pfam" id="PF12833">
    <property type="entry name" value="HTH_18"/>
    <property type="match status" value="1"/>
</dbReference>
<dbReference type="SUPFAM" id="SSF46689">
    <property type="entry name" value="Homeodomain-like"/>
    <property type="match status" value="2"/>
</dbReference>
<sequence length="293" mass="32575">MASSMSGNGQLEVIVPDYNTSIRWVEHGYPCNLAKWHYHPEIEFHLIRRSTGFMMVGDGLIPFEPGQVTLIGSNVPHHWISDIGADEVLEKRDVACQIRPNKLASLVRLFPEAAPIHNVLERSRHGILLMGGSAARAAELLESSRDHSSYQRLIDVLSLLQVFALAPDDEWETIVTPSFTPDTGSDVSERINATLAYINANLGGDISLDDIANRVAMNPAAFSRFFHQATGINFSELVSRLRISHACKLLVTTNLPISRIRIDSGYRNASNFNRRFLEEIGMTPSAYRGSYGK</sequence>
<accession>A0A2U2MSP5</accession>
<dbReference type="Gene3D" id="1.10.10.60">
    <property type="entry name" value="Homeodomain-like"/>
    <property type="match status" value="2"/>
</dbReference>
<dbReference type="RefSeq" id="WP_109137274.1">
    <property type="nucleotide sequence ID" value="NZ_QFFN01000011.1"/>
</dbReference>
<dbReference type="InterPro" id="IPR009057">
    <property type="entry name" value="Homeodomain-like_sf"/>
</dbReference>
<reference evidence="5 6" key="1">
    <citation type="journal article" date="2018" name="Int. J. Syst. Evol. Microbiol.">
        <title>Bifidobacterium catulorum sp. nov., a novel taxon from the faeces of the baby common marmoset (Callithrix jacchus).</title>
        <authorList>
            <person name="Modesto M."/>
            <person name="Michelini S."/>
            <person name="Oki K."/>
            <person name="Biavati B."/>
            <person name="Watanabe K."/>
            <person name="Mattarelli P."/>
        </authorList>
    </citation>
    <scope>NUCLEOTIDE SEQUENCE [LARGE SCALE GENOMIC DNA]</scope>
    <source>
        <strain evidence="5 6">MRM 8.19</strain>
    </source>
</reference>
<feature type="domain" description="HTH araC/xylS-type" evidence="4">
    <location>
        <begin position="192"/>
        <end position="290"/>
    </location>
</feature>
<dbReference type="GO" id="GO:0003700">
    <property type="term" value="F:DNA-binding transcription factor activity"/>
    <property type="evidence" value="ECO:0007669"/>
    <property type="project" value="InterPro"/>
</dbReference>
<evidence type="ECO:0000256" key="1">
    <source>
        <dbReference type="ARBA" id="ARBA00023015"/>
    </source>
</evidence>
<evidence type="ECO:0000259" key="4">
    <source>
        <dbReference type="PROSITE" id="PS01124"/>
    </source>
</evidence>
<keyword evidence="1" id="KW-0805">Transcription regulation</keyword>
<organism evidence="5 6">
    <name type="scientific">Bifidobacterium catulorum</name>
    <dbReference type="NCBI Taxonomy" id="1630173"/>
    <lineage>
        <taxon>Bacteria</taxon>
        <taxon>Bacillati</taxon>
        <taxon>Actinomycetota</taxon>
        <taxon>Actinomycetes</taxon>
        <taxon>Bifidobacteriales</taxon>
        <taxon>Bifidobacteriaceae</taxon>
        <taxon>Bifidobacterium</taxon>
    </lineage>
</organism>
<gene>
    <name evidence="5" type="ORF">DF200_05485</name>
</gene>
<comment type="caution">
    <text evidence="5">The sequence shown here is derived from an EMBL/GenBank/DDBJ whole genome shotgun (WGS) entry which is preliminary data.</text>
</comment>
<dbReference type="SUPFAM" id="SSF51182">
    <property type="entry name" value="RmlC-like cupins"/>
    <property type="match status" value="1"/>
</dbReference>